<dbReference type="GO" id="GO:0006508">
    <property type="term" value="P:proteolysis"/>
    <property type="evidence" value="ECO:0007669"/>
    <property type="project" value="InterPro"/>
</dbReference>
<dbReference type="Pfam" id="PF00112">
    <property type="entry name" value="Peptidase_C1"/>
    <property type="match status" value="1"/>
</dbReference>
<organism evidence="3 4">
    <name type="scientific">Platanthera zijinensis</name>
    <dbReference type="NCBI Taxonomy" id="2320716"/>
    <lineage>
        <taxon>Eukaryota</taxon>
        <taxon>Viridiplantae</taxon>
        <taxon>Streptophyta</taxon>
        <taxon>Embryophyta</taxon>
        <taxon>Tracheophyta</taxon>
        <taxon>Spermatophyta</taxon>
        <taxon>Magnoliopsida</taxon>
        <taxon>Liliopsida</taxon>
        <taxon>Asparagales</taxon>
        <taxon>Orchidaceae</taxon>
        <taxon>Orchidoideae</taxon>
        <taxon>Orchideae</taxon>
        <taxon>Orchidinae</taxon>
        <taxon>Platanthera</taxon>
    </lineage>
</organism>
<evidence type="ECO:0000259" key="2">
    <source>
        <dbReference type="SMART" id="SM00645"/>
    </source>
</evidence>
<reference evidence="3 4" key="1">
    <citation type="journal article" date="2022" name="Nat. Plants">
        <title>Genomes of leafy and leafless Platanthera orchids illuminate the evolution of mycoheterotrophy.</title>
        <authorList>
            <person name="Li M.H."/>
            <person name="Liu K.W."/>
            <person name="Li Z."/>
            <person name="Lu H.C."/>
            <person name="Ye Q.L."/>
            <person name="Zhang D."/>
            <person name="Wang J.Y."/>
            <person name="Li Y.F."/>
            <person name="Zhong Z.M."/>
            <person name="Liu X."/>
            <person name="Yu X."/>
            <person name="Liu D.K."/>
            <person name="Tu X.D."/>
            <person name="Liu B."/>
            <person name="Hao Y."/>
            <person name="Liao X.Y."/>
            <person name="Jiang Y.T."/>
            <person name="Sun W.H."/>
            <person name="Chen J."/>
            <person name="Chen Y.Q."/>
            <person name="Ai Y."/>
            <person name="Zhai J.W."/>
            <person name="Wu S.S."/>
            <person name="Zhou Z."/>
            <person name="Hsiao Y.Y."/>
            <person name="Wu W.L."/>
            <person name="Chen Y.Y."/>
            <person name="Lin Y.F."/>
            <person name="Hsu J.L."/>
            <person name="Li C.Y."/>
            <person name="Wang Z.W."/>
            <person name="Zhao X."/>
            <person name="Zhong W.Y."/>
            <person name="Ma X.K."/>
            <person name="Ma L."/>
            <person name="Huang J."/>
            <person name="Chen G.Z."/>
            <person name="Huang M.Z."/>
            <person name="Huang L."/>
            <person name="Peng D.H."/>
            <person name="Luo Y.B."/>
            <person name="Zou S.Q."/>
            <person name="Chen S.P."/>
            <person name="Lan S."/>
            <person name="Tsai W.C."/>
            <person name="Van de Peer Y."/>
            <person name="Liu Z.J."/>
        </authorList>
    </citation>
    <scope>NUCLEOTIDE SEQUENCE [LARGE SCALE GENOMIC DNA]</scope>
    <source>
        <strain evidence="3">Lor287</strain>
    </source>
</reference>
<evidence type="ECO:0000313" key="3">
    <source>
        <dbReference type="EMBL" id="KAK8933301.1"/>
    </source>
</evidence>
<dbReference type="AlphaFoldDB" id="A0AAP0G1A6"/>
<feature type="domain" description="Peptidase C1A papain C-terminal" evidence="2">
    <location>
        <begin position="1"/>
        <end position="136"/>
    </location>
</feature>
<dbReference type="GO" id="GO:0008234">
    <property type="term" value="F:cysteine-type peptidase activity"/>
    <property type="evidence" value="ECO:0007669"/>
    <property type="project" value="InterPro"/>
</dbReference>
<evidence type="ECO:0000313" key="4">
    <source>
        <dbReference type="Proteomes" id="UP001418222"/>
    </source>
</evidence>
<dbReference type="Proteomes" id="UP001418222">
    <property type="component" value="Unassembled WGS sequence"/>
</dbReference>
<dbReference type="InterPro" id="IPR038765">
    <property type="entry name" value="Papain-like_cys_pep_sf"/>
</dbReference>
<accession>A0AAP0G1A6</accession>
<name>A0AAP0G1A6_9ASPA</name>
<dbReference type="Gene3D" id="3.90.70.10">
    <property type="entry name" value="Cysteine proteinases"/>
    <property type="match status" value="1"/>
</dbReference>
<comment type="caution">
    <text evidence="3">The sequence shown here is derived from an EMBL/GenBank/DDBJ whole genome shotgun (WGS) entry which is preliminary data.</text>
</comment>
<proteinExistence type="inferred from homology"/>
<dbReference type="PANTHER" id="PTHR12411">
    <property type="entry name" value="CYSTEINE PROTEASE FAMILY C1-RELATED"/>
    <property type="match status" value="1"/>
</dbReference>
<comment type="similarity">
    <text evidence="1">Belongs to the peptidase C1 family.</text>
</comment>
<sequence length="136" mass="15557">MIQKNGITFESVYSYTTIEGKCIIEQNSSLVFIDGYKKVRANENSLLKAVANQHVSVAIDSLGFDFEDYYGGVFVQNNGTNLDHEMMVGYYTNKHGIKYWILRNSWEPIWREGGYMRMLRGASNPQELCGMATDVY</sequence>
<gene>
    <name evidence="3" type="primary">CYSEP</name>
    <name evidence="3" type="ORF">KSP39_PZI015678</name>
</gene>
<evidence type="ECO:0000256" key="1">
    <source>
        <dbReference type="ARBA" id="ARBA00008455"/>
    </source>
</evidence>
<dbReference type="SMART" id="SM00645">
    <property type="entry name" value="Pept_C1"/>
    <property type="match status" value="1"/>
</dbReference>
<dbReference type="SUPFAM" id="SSF54001">
    <property type="entry name" value="Cysteine proteinases"/>
    <property type="match status" value="1"/>
</dbReference>
<dbReference type="EMBL" id="JBBWWQ010000013">
    <property type="protein sequence ID" value="KAK8933301.1"/>
    <property type="molecule type" value="Genomic_DNA"/>
</dbReference>
<protein>
    <submittedName>
        <fullName evidence="3">Vignain</fullName>
    </submittedName>
</protein>
<dbReference type="InterPro" id="IPR000668">
    <property type="entry name" value="Peptidase_C1A_C"/>
</dbReference>
<dbReference type="InterPro" id="IPR013128">
    <property type="entry name" value="Peptidase_C1A"/>
</dbReference>
<keyword evidence="4" id="KW-1185">Reference proteome</keyword>